<name>A0ABY5DMS0_9ACTN</name>
<evidence type="ECO:0000313" key="1">
    <source>
        <dbReference type="EMBL" id="UTI63308.1"/>
    </source>
</evidence>
<proteinExistence type="predicted"/>
<evidence type="ECO:0000313" key="2">
    <source>
        <dbReference type="EMBL" id="UTI66272.1"/>
    </source>
</evidence>
<evidence type="ECO:0008006" key="4">
    <source>
        <dbReference type="Google" id="ProtNLM"/>
    </source>
</evidence>
<gene>
    <name evidence="2" type="ORF">NBH00_08710</name>
    <name evidence="1" type="ORF">NBH00_18355</name>
</gene>
<dbReference type="SUPFAM" id="SSF52402">
    <property type="entry name" value="Adenine nucleotide alpha hydrolases-like"/>
    <property type="match status" value="1"/>
</dbReference>
<organism evidence="1 3">
    <name type="scientific">Paraconexibacter antarcticus</name>
    <dbReference type="NCBI Taxonomy" id="2949664"/>
    <lineage>
        <taxon>Bacteria</taxon>
        <taxon>Bacillati</taxon>
        <taxon>Actinomycetota</taxon>
        <taxon>Thermoleophilia</taxon>
        <taxon>Solirubrobacterales</taxon>
        <taxon>Paraconexibacteraceae</taxon>
        <taxon>Paraconexibacter</taxon>
    </lineage>
</organism>
<evidence type="ECO:0000313" key="3">
    <source>
        <dbReference type="Proteomes" id="UP001056035"/>
    </source>
</evidence>
<keyword evidence="3" id="KW-1185">Reference proteome</keyword>
<dbReference type="EMBL" id="CP098502">
    <property type="protein sequence ID" value="UTI63308.1"/>
    <property type="molecule type" value="Genomic_DNA"/>
</dbReference>
<accession>A0ABY5DMS0</accession>
<dbReference type="Gene3D" id="3.40.50.620">
    <property type="entry name" value="HUPs"/>
    <property type="match status" value="1"/>
</dbReference>
<sequence>MSTTEKPARILVLADRTATDPALLEAMRERAARGPAQFRFVVPNPAPAEWHPMHPERRDKAAEAERALTEALPAIEEAAGGPVIASVSIRHDPMDVVDGVMFHEPIDEIILSQASHPIERWFHVDLPHRLAHLKVPLTVVDSAG</sequence>
<dbReference type="EMBL" id="CP098502">
    <property type="protein sequence ID" value="UTI66272.1"/>
    <property type="molecule type" value="Genomic_DNA"/>
</dbReference>
<dbReference type="RefSeq" id="WP_254570036.1">
    <property type="nucleotide sequence ID" value="NZ_CP098502.1"/>
</dbReference>
<protein>
    <recommendedName>
        <fullName evidence="4">Universal stress protein</fullName>
    </recommendedName>
</protein>
<dbReference type="InterPro" id="IPR014729">
    <property type="entry name" value="Rossmann-like_a/b/a_fold"/>
</dbReference>
<reference evidence="1 3" key="1">
    <citation type="submission" date="2022-06" db="EMBL/GenBank/DDBJ databases">
        <title>Paraconexibacter antarcticus.</title>
        <authorList>
            <person name="Kim C.S."/>
        </authorList>
    </citation>
    <scope>NUCLEOTIDE SEQUENCE [LARGE SCALE GENOMIC DNA]</scope>
    <source>
        <strain evidence="1 3">02-257</strain>
    </source>
</reference>
<dbReference type="Proteomes" id="UP001056035">
    <property type="component" value="Chromosome"/>
</dbReference>